<dbReference type="GO" id="GO:0006281">
    <property type="term" value="P:DNA repair"/>
    <property type="evidence" value="ECO:0007669"/>
    <property type="project" value="InterPro"/>
</dbReference>
<dbReference type="Gene3D" id="2.40.10.170">
    <property type="match status" value="1"/>
</dbReference>
<evidence type="ECO:0000256" key="1">
    <source>
        <dbReference type="ARBA" id="ARBA00022801"/>
    </source>
</evidence>
<comment type="caution">
    <text evidence="4">The sequence shown here is derived from an EMBL/GenBank/DDBJ whole genome shotgun (WGS) entry which is preliminary data.</text>
</comment>
<dbReference type="Gene3D" id="3.40.50.300">
    <property type="entry name" value="P-loop containing nucleotide triphosphate hydrolases"/>
    <property type="match status" value="1"/>
</dbReference>
<dbReference type="InterPro" id="IPR036101">
    <property type="entry name" value="CarD-like/TRCF_RID_sf"/>
</dbReference>
<keyword evidence="2" id="KW-0067">ATP-binding</keyword>
<keyword evidence="1" id="KW-0378">Hydrolase</keyword>
<gene>
    <name evidence="4" type="ORF">LCGC14_2785170</name>
</gene>
<dbReference type="Pfam" id="PF02559">
    <property type="entry name" value="CarD_TRCF_RID"/>
    <property type="match status" value="1"/>
</dbReference>
<dbReference type="SUPFAM" id="SSF141259">
    <property type="entry name" value="CarD-like"/>
    <property type="match status" value="1"/>
</dbReference>
<name>A0A0F8YS50_9ZZZZ</name>
<feature type="non-terminal residue" evidence="4">
    <location>
        <position position="1"/>
    </location>
</feature>
<evidence type="ECO:0000256" key="2">
    <source>
        <dbReference type="ARBA" id="ARBA00022806"/>
    </source>
</evidence>
<sequence>IDGYDLVAPSVGRQTDPAAAVSLLDYLPDDTVVCIVEPAEVAALAEAFHHRLGKSGGVFDPQELETRISRLAVAELWAFGPTRDDGIVEVKLGIQSIQRLETATDEALAELERLCADNEVWVYCENPAERERFGEILATSHAALAKKVTTVIGHVRHGFYWPGEKLVLAAHHEIFHRHVPPRRLRRVRSGRPIDSFIDLQIGDYVVHVNHGIARFEGLRQLERDERTEEYLTLRFADRALLHVPVTEIQLVQKYIGSRRGHPTLSKLGGKSWALRKQRVAEAVHDLAAELLRIQAIRATAEGVSYAGESEWLGRFEQEFPYTETEDQLSAMKDISADLAEARPMDRLLCGDVGYGKTELAMRAAFKVVEAGPELVFKDGKWKPRVRRPGGGPAVCPVVWHDRGAELEAWRARY</sequence>
<dbReference type="SMART" id="SM01058">
    <property type="entry name" value="CarD_TRCF"/>
    <property type="match status" value="1"/>
</dbReference>
<organism evidence="4">
    <name type="scientific">marine sediment metagenome</name>
    <dbReference type="NCBI Taxonomy" id="412755"/>
    <lineage>
        <taxon>unclassified sequences</taxon>
        <taxon>metagenomes</taxon>
        <taxon>ecological metagenomes</taxon>
    </lineage>
</organism>
<protein>
    <recommendedName>
        <fullName evidence="3">CarD-like/TRCF RNAP-interacting domain-containing protein</fullName>
    </recommendedName>
</protein>
<dbReference type="InterPro" id="IPR027417">
    <property type="entry name" value="P-loop_NTPase"/>
</dbReference>
<feature type="non-terminal residue" evidence="4">
    <location>
        <position position="413"/>
    </location>
</feature>
<keyword evidence="2" id="KW-0347">Helicase</keyword>
<dbReference type="GO" id="GO:0003678">
    <property type="term" value="F:DNA helicase activity"/>
    <property type="evidence" value="ECO:0007669"/>
    <property type="project" value="TreeGrafter"/>
</dbReference>
<reference evidence="4" key="1">
    <citation type="journal article" date="2015" name="Nature">
        <title>Complex archaea that bridge the gap between prokaryotes and eukaryotes.</title>
        <authorList>
            <person name="Spang A."/>
            <person name="Saw J.H."/>
            <person name="Jorgensen S.L."/>
            <person name="Zaremba-Niedzwiedzka K."/>
            <person name="Martijn J."/>
            <person name="Lind A.E."/>
            <person name="van Eijk R."/>
            <person name="Schleper C."/>
            <person name="Guy L."/>
            <person name="Ettema T.J."/>
        </authorList>
    </citation>
    <scope>NUCLEOTIDE SEQUENCE</scope>
</reference>
<dbReference type="PANTHER" id="PTHR47964">
    <property type="entry name" value="ATP-DEPENDENT DNA HELICASE HOMOLOG RECG, CHLOROPLASTIC"/>
    <property type="match status" value="1"/>
</dbReference>
<evidence type="ECO:0000259" key="3">
    <source>
        <dbReference type="SMART" id="SM01058"/>
    </source>
</evidence>
<keyword evidence="2" id="KW-0547">Nucleotide-binding</keyword>
<proteinExistence type="predicted"/>
<dbReference type="InterPro" id="IPR003711">
    <property type="entry name" value="CarD-like/TRCF_RID"/>
</dbReference>
<dbReference type="AlphaFoldDB" id="A0A0F8YS50"/>
<dbReference type="EMBL" id="LAZR01051860">
    <property type="protein sequence ID" value="KKK84258.1"/>
    <property type="molecule type" value="Genomic_DNA"/>
</dbReference>
<dbReference type="InterPro" id="IPR047112">
    <property type="entry name" value="RecG/Mfd"/>
</dbReference>
<evidence type="ECO:0000313" key="4">
    <source>
        <dbReference type="EMBL" id="KKK84258.1"/>
    </source>
</evidence>
<accession>A0A0F8YS50</accession>
<dbReference type="PANTHER" id="PTHR47964:SF1">
    <property type="entry name" value="ATP-DEPENDENT DNA HELICASE HOMOLOG RECG, CHLOROPLASTIC"/>
    <property type="match status" value="1"/>
</dbReference>
<dbReference type="SUPFAM" id="SSF52540">
    <property type="entry name" value="P-loop containing nucleoside triphosphate hydrolases"/>
    <property type="match status" value="2"/>
</dbReference>
<feature type="domain" description="CarD-like/TRCF RNAP-interacting" evidence="3">
    <location>
        <begin position="198"/>
        <end position="295"/>
    </location>
</feature>
<dbReference type="GO" id="GO:0016787">
    <property type="term" value="F:hydrolase activity"/>
    <property type="evidence" value="ECO:0007669"/>
    <property type="project" value="UniProtKB-KW"/>
</dbReference>